<accession>A0A7R9M4J3</accession>
<keyword evidence="9" id="KW-1185">Reference proteome</keyword>
<evidence type="ECO:0000256" key="5">
    <source>
        <dbReference type="ARBA" id="ARBA00023180"/>
    </source>
</evidence>
<feature type="non-terminal residue" evidence="8">
    <location>
        <position position="1"/>
    </location>
</feature>
<dbReference type="AlphaFoldDB" id="A0A7R9M4J3"/>
<sequence>AKGIHKGSERSRVYEYYFNTKFTAGAQLFCSDWMGVCHFDDIYPVFGLPFQEYDRYGPKEREISGAMIKAFTTFAWEGKPADQSGAEWLIDKICRFTYDLNETYCSQFHSMLDRDDYLDMKSTILKNKKHFMLYQSAMVSVPSIFTLLLIGHWIDTYIKAKKWLLITAQSVGTYTGAHVLSEPSPWTMGQLHNYSGIFLISIIAMIVAIVWTIYMVDEERDITDWENKFSVIPDSDRNGIDERVSDKLRQYKDNEDIHPMRLLFNIKNAKHMHRSLMGKRDNHGKLAIHLLVTVVSLYLLAYMGPVIMMSGFAQVVYSWDFHTYSGGAAIENLVLALALFVMAPVLLRVLKLRDTTLSLLGLTSFFTLNMTRALALSTDGFYYALIPGCLSALTTVGIRAHMTKIIDVHEMGKVFSLVAMNEANTPLLATEVFTLLFDATIDSNPKLQLIVVALILLVPAIVITWIHCYTKIKRVGEFLSLLRVEPYLFAITFVYTMKRELTEQLVADKICRFKYHLNATYCSKLHTMTDHEDYLDMRPTIYEDKKHLFLYKTALVIVPSLLATVIIGHWTDTYVKAKKWLLITGALAIIAECIILILNDYYFDWATWPYIAITTPFHMLTTRLTVAEILNLLAQALGIYASAHILNSDPMFNGGQLHNYSGVFTISGVVIVFALIWSIFMVDKERDIREWEFRFGSVSDSVDGKSVAHRVNAKLRHFLSHEFIHPLKLLFNIKNGHKMLMSLVKRRDNYVRFQILLLFLSVISYISSNLGPIVFGYQFSQKVYHWDYDTYVNTSAIGCLAIAVGTIALSPFLLALRLRDTTLSLIGLMSFFSLQLIRGLILSPTGFYYSIIPGCLGVFAIIGIRSHLYKLFKGHELGKVLSFFAATEATTPLVATEVINIIFNATIDEIQGLPFLIKCQKC</sequence>
<dbReference type="InterPro" id="IPR036259">
    <property type="entry name" value="MFS_trans_sf"/>
</dbReference>
<dbReference type="PANTHER" id="PTHR23507">
    <property type="entry name" value="ZGC:174356"/>
    <property type="match status" value="1"/>
</dbReference>
<evidence type="ECO:0000313" key="8">
    <source>
        <dbReference type="EMBL" id="CAD7653345.1"/>
    </source>
</evidence>
<dbReference type="Gene3D" id="3.40.50.1820">
    <property type="entry name" value="alpha/beta hydrolase"/>
    <property type="match status" value="1"/>
</dbReference>
<feature type="transmembrane region" description="Helical" evidence="6">
    <location>
        <begin position="357"/>
        <end position="375"/>
    </location>
</feature>
<feature type="transmembrane region" description="Helical" evidence="6">
    <location>
        <begin position="381"/>
        <end position="402"/>
    </location>
</feature>
<dbReference type="Pfam" id="PF00135">
    <property type="entry name" value="COesterase"/>
    <property type="match status" value="1"/>
</dbReference>
<dbReference type="Proteomes" id="UP000728032">
    <property type="component" value="Unassembled WGS sequence"/>
</dbReference>
<feature type="transmembrane region" description="Helical" evidence="6">
    <location>
        <begin position="755"/>
        <end position="775"/>
    </location>
</feature>
<reference evidence="8" key="1">
    <citation type="submission" date="2020-11" db="EMBL/GenBank/DDBJ databases">
        <authorList>
            <person name="Tran Van P."/>
        </authorList>
    </citation>
    <scope>NUCLEOTIDE SEQUENCE</scope>
</reference>
<proteinExistence type="predicted"/>
<feature type="transmembrane region" description="Helical" evidence="6">
    <location>
        <begin position="414"/>
        <end position="437"/>
    </location>
</feature>
<feature type="transmembrane region" description="Helical" evidence="6">
    <location>
        <begin position="131"/>
        <end position="154"/>
    </location>
</feature>
<name>A0A7R9M4J3_9ACAR</name>
<feature type="transmembrane region" description="Helical" evidence="6">
    <location>
        <begin position="823"/>
        <end position="841"/>
    </location>
</feature>
<dbReference type="SUPFAM" id="SSF53474">
    <property type="entry name" value="alpha/beta-Hydrolases"/>
    <property type="match status" value="1"/>
</dbReference>
<feature type="transmembrane region" description="Helical" evidence="6">
    <location>
        <begin position="624"/>
        <end position="643"/>
    </location>
</feature>
<organism evidence="8">
    <name type="scientific">Oppiella nova</name>
    <dbReference type="NCBI Taxonomy" id="334625"/>
    <lineage>
        <taxon>Eukaryota</taxon>
        <taxon>Metazoa</taxon>
        <taxon>Ecdysozoa</taxon>
        <taxon>Arthropoda</taxon>
        <taxon>Chelicerata</taxon>
        <taxon>Arachnida</taxon>
        <taxon>Acari</taxon>
        <taxon>Acariformes</taxon>
        <taxon>Sarcoptiformes</taxon>
        <taxon>Oribatida</taxon>
        <taxon>Brachypylina</taxon>
        <taxon>Oppioidea</taxon>
        <taxon>Oppiidae</taxon>
        <taxon>Oppiella</taxon>
    </lineage>
</organism>
<feature type="transmembrane region" description="Helical" evidence="6">
    <location>
        <begin position="847"/>
        <end position="864"/>
    </location>
</feature>
<dbReference type="PANTHER" id="PTHR23507:SF1">
    <property type="entry name" value="FI18259P1-RELATED"/>
    <property type="match status" value="1"/>
</dbReference>
<feature type="domain" description="Carboxylesterase type B" evidence="7">
    <location>
        <begin position="8"/>
        <end position="88"/>
    </location>
</feature>
<feature type="transmembrane region" description="Helical" evidence="6">
    <location>
        <begin position="795"/>
        <end position="816"/>
    </location>
</feature>
<feature type="transmembrane region" description="Helical" evidence="6">
    <location>
        <begin position="548"/>
        <end position="568"/>
    </location>
</feature>
<keyword evidence="3 6" id="KW-1133">Transmembrane helix</keyword>
<dbReference type="GO" id="GO:0016020">
    <property type="term" value="C:membrane"/>
    <property type="evidence" value="ECO:0007669"/>
    <property type="project" value="UniProtKB-SubCell"/>
</dbReference>
<keyword evidence="4 6" id="KW-0472">Membrane</keyword>
<dbReference type="GO" id="GO:0022857">
    <property type="term" value="F:transmembrane transporter activity"/>
    <property type="evidence" value="ECO:0007669"/>
    <property type="project" value="TreeGrafter"/>
</dbReference>
<dbReference type="InterPro" id="IPR002018">
    <property type="entry name" value="CarbesteraseB"/>
</dbReference>
<evidence type="ECO:0000256" key="3">
    <source>
        <dbReference type="ARBA" id="ARBA00022989"/>
    </source>
</evidence>
<feature type="transmembrane region" description="Helical" evidence="6">
    <location>
        <begin position="663"/>
        <end position="682"/>
    </location>
</feature>
<protein>
    <recommendedName>
        <fullName evidence="7">Carboxylesterase type B domain-containing protein</fullName>
    </recommendedName>
</protein>
<comment type="subcellular location">
    <subcellularLocation>
        <location evidence="1">Membrane</location>
        <topology evidence="1">Multi-pass membrane protein</topology>
    </subcellularLocation>
</comment>
<dbReference type="InterPro" id="IPR029058">
    <property type="entry name" value="AB_hydrolase_fold"/>
</dbReference>
<evidence type="ECO:0000256" key="6">
    <source>
        <dbReference type="SAM" id="Phobius"/>
    </source>
</evidence>
<feature type="transmembrane region" description="Helical" evidence="6">
    <location>
        <begin position="449"/>
        <end position="469"/>
    </location>
</feature>
<evidence type="ECO:0000313" key="9">
    <source>
        <dbReference type="Proteomes" id="UP000728032"/>
    </source>
</evidence>
<evidence type="ECO:0000256" key="4">
    <source>
        <dbReference type="ARBA" id="ARBA00023136"/>
    </source>
</evidence>
<keyword evidence="5" id="KW-0325">Glycoprotein</keyword>
<evidence type="ECO:0000256" key="2">
    <source>
        <dbReference type="ARBA" id="ARBA00022692"/>
    </source>
</evidence>
<dbReference type="OrthoDB" id="6431684at2759"/>
<feature type="transmembrane region" description="Helical" evidence="6">
    <location>
        <begin position="286"/>
        <end position="313"/>
    </location>
</feature>
<keyword evidence="2 6" id="KW-0812">Transmembrane</keyword>
<dbReference type="EMBL" id="OC921375">
    <property type="protein sequence ID" value="CAD7653345.1"/>
    <property type="molecule type" value="Genomic_DNA"/>
</dbReference>
<feature type="transmembrane region" description="Helical" evidence="6">
    <location>
        <begin position="580"/>
        <end position="603"/>
    </location>
</feature>
<feature type="transmembrane region" description="Helical" evidence="6">
    <location>
        <begin position="194"/>
        <end position="216"/>
    </location>
</feature>
<evidence type="ECO:0000259" key="7">
    <source>
        <dbReference type="Pfam" id="PF00135"/>
    </source>
</evidence>
<gene>
    <name evidence="8" type="ORF">ONB1V03_LOCUS10000</name>
</gene>
<dbReference type="SUPFAM" id="SSF103473">
    <property type="entry name" value="MFS general substrate transporter"/>
    <property type="match status" value="2"/>
</dbReference>
<feature type="transmembrane region" description="Helical" evidence="6">
    <location>
        <begin position="333"/>
        <end position="350"/>
    </location>
</feature>
<evidence type="ECO:0000256" key="1">
    <source>
        <dbReference type="ARBA" id="ARBA00004141"/>
    </source>
</evidence>
<dbReference type="EMBL" id="CAJPVJ010006550">
    <property type="protein sequence ID" value="CAG2170532.1"/>
    <property type="molecule type" value="Genomic_DNA"/>
</dbReference>